<evidence type="ECO:0000256" key="1">
    <source>
        <dbReference type="SAM" id="MobiDB-lite"/>
    </source>
</evidence>
<sequence length="123" mass="13670">MARKNEQNTHKTAAESRKASSKPVIKKMSFPGWRTQQTNIHLECQLTQNRNQNETKTSCNGALKHGGRGNADQRKNSSTCSALAQQAWSLANGLQLLQGLKRNLLELIGKTWLGLSQIRHCSS</sequence>
<organism evidence="2 3">
    <name type="scientific">Ascoidea rubescens DSM 1968</name>
    <dbReference type="NCBI Taxonomy" id="1344418"/>
    <lineage>
        <taxon>Eukaryota</taxon>
        <taxon>Fungi</taxon>
        <taxon>Dikarya</taxon>
        <taxon>Ascomycota</taxon>
        <taxon>Saccharomycotina</taxon>
        <taxon>Saccharomycetes</taxon>
        <taxon>Ascoideaceae</taxon>
        <taxon>Ascoidea</taxon>
    </lineage>
</organism>
<protein>
    <submittedName>
        <fullName evidence="2">Uncharacterized protein</fullName>
    </submittedName>
</protein>
<gene>
    <name evidence="2" type="ORF">ASCRUDRAFT_151146</name>
</gene>
<dbReference type="RefSeq" id="XP_020047192.1">
    <property type="nucleotide sequence ID" value="XM_020189292.1"/>
</dbReference>
<evidence type="ECO:0000313" key="2">
    <source>
        <dbReference type="EMBL" id="ODV60885.1"/>
    </source>
</evidence>
<dbReference type="AlphaFoldDB" id="A0A1D2VGX6"/>
<feature type="compositionally biased region" description="Basic and acidic residues" evidence="1">
    <location>
        <begin position="1"/>
        <end position="18"/>
    </location>
</feature>
<dbReference type="Proteomes" id="UP000095038">
    <property type="component" value="Unassembled WGS sequence"/>
</dbReference>
<accession>A0A1D2VGX6</accession>
<feature type="compositionally biased region" description="Polar residues" evidence="1">
    <location>
        <begin position="49"/>
        <end position="60"/>
    </location>
</feature>
<keyword evidence="3" id="KW-1185">Reference proteome</keyword>
<dbReference type="EMBL" id="KV454481">
    <property type="protein sequence ID" value="ODV60885.1"/>
    <property type="molecule type" value="Genomic_DNA"/>
</dbReference>
<reference evidence="3" key="1">
    <citation type="submission" date="2016-05" db="EMBL/GenBank/DDBJ databases">
        <title>Comparative genomics of biotechnologically important yeasts.</title>
        <authorList>
            <consortium name="DOE Joint Genome Institute"/>
            <person name="Riley R."/>
            <person name="Haridas S."/>
            <person name="Wolfe K.H."/>
            <person name="Lopes M.R."/>
            <person name="Hittinger C.T."/>
            <person name="Goker M."/>
            <person name="Salamov A."/>
            <person name="Wisecaver J."/>
            <person name="Long T.M."/>
            <person name="Aerts A.L."/>
            <person name="Barry K."/>
            <person name="Choi C."/>
            <person name="Clum A."/>
            <person name="Coughlan A.Y."/>
            <person name="Deshpande S."/>
            <person name="Douglass A.P."/>
            <person name="Hanson S.J."/>
            <person name="Klenk H.-P."/>
            <person name="Labutti K."/>
            <person name="Lapidus A."/>
            <person name="Lindquist E."/>
            <person name="Lipzen A."/>
            <person name="Meier-Kolthoff J.P."/>
            <person name="Ohm R.A."/>
            <person name="Otillar R.P."/>
            <person name="Pangilinan J."/>
            <person name="Peng Y."/>
            <person name="Rokas A."/>
            <person name="Rosa C.A."/>
            <person name="Scheuner C."/>
            <person name="Sibirny A.A."/>
            <person name="Slot J.C."/>
            <person name="Stielow J.B."/>
            <person name="Sun H."/>
            <person name="Kurtzman C.P."/>
            <person name="Blackwell M."/>
            <person name="Grigoriev I.V."/>
            <person name="Jeffries T.W."/>
        </authorList>
    </citation>
    <scope>NUCLEOTIDE SEQUENCE [LARGE SCALE GENOMIC DNA]</scope>
    <source>
        <strain evidence="3">DSM 1968</strain>
    </source>
</reference>
<proteinExistence type="predicted"/>
<dbReference type="GeneID" id="30962928"/>
<feature type="region of interest" description="Disordered" evidence="1">
    <location>
        <begin position="1"/>
        <end position="25"/>
    </location>
</feature>
<name>A0A1D2VGX6_9ASCO</name>
<feature type="region of interest" description="Disordered" evidence="1">
    <location>
        <begin position="49"/>
        <end position="74"/>
    </location>
</feature>
<evidence type="ECO:0000313" key="3">
    <source>
        <dbReference type="Proteomes" id="UP000095038"/>
    </source>
</evidence>
<dbReference type="InParanoid" id="A0A1D2VGX6"/>